<feature type="transmembrane region" description="Helical" evidence="1">
    <location>
        <begin position="12"/>
        <end position="30"/>
    </location>
</feature>
<dbReference type="Pfam" id="PF10096">
    <property type="entry name" value="DUF2334"/>
    <property type="match status" value="1"/>
</dbReference>
<name>A0A937FHQ8_9CLOT</name>
<comment type="caution">
    <text evidence="2">The sequence shown here is derived from an EMBL/GenBank/DDBJ whole genome shotgun (WGS) entry which is preliminary data.</text>
</comment>
<evidence type="ECO:0000313" key="2">
    <source>
        <dbReference type="EMBL" id="MBL4934130.1"/>
    </source>
</evidence>
<dbReference type="RefSeq" id="WP_202769592.1">
    <property type="nucleotide sequence ID" value="NZ_JAESWA010000030.1"/>
</dbReference>
<dbReference type="Proteomes" id="UP000623681">
    <property type="component" value="Unassembled WGS sequence"/>
</dbReference>
<organism evidence="2 3">
    <name type="scientific">Clostridium paridis</name>
    <dbReference type="NCBI Taxonomy" id="2803863"/>
    <lineage>
        <taxon>Bacteria</taxon>
        <taxon>Bacillati</taxon>
        <taxon>Bacillota</taxon>
        <taxon>Clostridia</taxon>
        <taxon>Eubacteriales</taxon>
        <taxon>Clostridiaceae</taxon>
        <taxon>Clostridium</taxon>
    </lineage>
</organism>
<dbReference type="GO" id="GO:0005975">
    <property type="term" value="P:carbohydrate metabolic process"/>
    <property type="evidence" value="ECO:0007669"/>
    <property type="project" value="InterPro"/>
</dbReference>
<dbReference type="InterPro" id="IPR011330">
    <property type="entry name" value="Glyco_hydro/deAcase_b/a-brl"/>
</dbReference>
<gene>
    <name evidence="2" type="ORF">JK634_20285</name>
</gene>
<dbReference type="EMBL" id="JAESWA010000030">
    <property type="protein sequence ID" value="MBL4934130.1"/>
    <property type="molecule type" value="Genomic_DNA"/>
</dbReference>
<proteinExistence type="predicted"/>
<accession>A0A937FHQ8</accession>
<keyword evidence="1" id="KW-1133">Transmembrane helix</keyword>
<dbReference type="AlphaFoldDB" id="A0A937FHQ8"/>
<keyword evidence="1" id="KW-0812">Transmembrane</keyword>
<evidence type="ECO:0000256" key="1">
    <source>
        <dbReference type="SAM" id="Phobius"/>
    </source>
</evidence>
<dbReference type="InterPro" id="IPR018763">
    <property type="entry name" value="DUF2334"/>
</dbReference>
<reference evidence="2" key="1">
    <citation type="submission" date="2021-01" db="EMBL/GenBank/DDBJ databases">
        <title>Genome public.</title>
        <authorList>
            <person name="Liu C."/>
            <person name="Sun Q."/>
        </authorList>
    </citation>
    <scope>NUCLEOTIDE SEQUENCE</scope>
    <source>
        <strain evidence="2">YIM B02565</strain>
    </source>
</reference>
<dbReference type="SUPFAM" id="SSF88713">
    <property type="entry name" value="Glycoside hydrolase/deacetylase"/>
    <property type="match status" value="1"/>
</dbReference>
<protein>
    <submittedName>
        <fullName evidence="2">DUF2334 domain-containing protein</fullName>
    </submittedName>
</protein>
<evidence type="ECO:0000313" key="3">
    <source>
        <dbReference type="Proteomes" id="UP000623681"/>
    </source>
</evidence>
<sequence length="435" mass="50800">MIRKIFCITSNILILFILITLLNPIVVTKFSKSSINSKTIDSLYKINNINIFYGNKKLFFKHSLYQKSQRYYIPISEFCTKMGAKLIESQEYFKIINKKDSLLISKISNSIKYNNLSKPLRGDILSIGELSYLSISDIEEVFSLITYWDFENSKIIFSPIERVSTSDNKTGENIALIRLEDVVCGEVYLDSTNLYKLKVLGNYMQKSNLKFSVAWIPRYKDPSEDIDNDLLTNINMENSAFINTLDYLIYRDGVIGLHGYTHQHGNERSVTSNELTRDYNTTEEEVTNILKSSIKTANLLNIPYNFFETPHYEATANQQKIIEKYFDYIYEPYVGKWNKTPILSERNHHTFYIPTPLSYIKDYDVAPLIRELNKKNTNILNSFFYHPCKEFDFIDIYSNYQGFILFYYSTKSPLSIISKTLEENNFVTIKITDIK</sequence>
<keyword evidence="3" id="KW-1185">Reference proteome</keyword>
<keyword evidence="1" id="KW-0472">Membrane</keyword>